<dbReference type="InterPro" id="IPR011051">
    <property type="entry name" value="RmlC_Cupin_sf"/>
</dbReference>
<dbReference type="Proteomes" id="UP001597180">
    <property type="component" value="Unassembled WGS sequence"/>
</dbReference>
<accession>A0ABW3UQR5</accession>
<gene>
    <name evidence="5" type="ORF">ACFQ4B_24405</name>
</gene>
<organism evidence="5 6">
    <name type="scientific">Paenibacillus vulneris</name>
    <dbReference type="NCBI Taxonomy" id="1133364"/>
    <lineage>
        <taxon>Bacteria</taxon>
        <taxon>Bacillati</taxon>
        <taxon>Bacillota</taxon>
        <taxon>Bacilli</taxon>
        <taxon>Bacillales</taxon>
        <taxon>Paenibacillaceae</taxon>
        <taxon>Paenibacillus</taxon>
    </lineage>
</organism>
<evidence type="ECO:0000259" key="4">
    <source>
        <dbReference type="Pfam" id="PF17954"/>
    </source>
</evidence>
<dbReference type="Pfam" id="PF02678">
    <property type="entry name" value="Pirin"/>
    <property type="match status" value="1"/>
</dbReference>
<dbReference type="InterPro" id="IPR041602">
    <property type="entry name" value="Quercetinase_C"/>
</dbReference>
<dbReference type="RefSeq" id="WP_079910426.1">
    <property type="nucleotide sequence ID" value="NZ_BAABJG010000022.1"/>
</dbReference>
<evidence type="ECO:0000313" key="5">
    <source>
        <dbReference type="EMBL" id="MFD1223268.1"/>
    </source>
</evidence>
<dbReference type="PIRSF" id="PIRSF006232">
    <property type="entry name" value="Pirin"/>
    <property type="match status" value="1"/>
</dbReference>
<dbReference type="InterPro" id="IPR014710">
    <property type="entry name" value="RmlC-like_jellyroll"/>
</dbReference>
<dbReference type="CDD" id="cd02910">
    <property type="entry name" value="cupin_Yhhw_N"/>
    <property type="match status" value="1"/>
</dbReference>
<comment type="similarity">
    <text evidence="1 2">Belongs to the pirin family.</text>
</comment>
<dbReference type="InterPro" id="IPR012093">
    <property type="entry name" value="Pirin"/>
</dbReference>
<dbReference type="Pfam" id="PF17954">
    <property type="entry name" value="Pirin_C_2"/>
    <property type="match status" value="1"/>
</dbReference>
<keyword evidence="6" id="KW-1185">Reference proteome</keyword>
<dbReference type="Gene3D" id="2.60.120.10">
    <property type="entry name" value="Jelly Rolls"/>
    <property type="match status" value="2"/>
</dbReference>
<comment type="caution">
    <text evidence="5">The sequence shown here is derived from an EMBL/GenBank/DDBJ whole genome shotgun (WGS) entry which is preliminary data.</text>
</comment>
<dbReference type="EMBL" id="JBHTLU010000034">
    <property type="protein sequence ID" value="MFD1223268.1"/>
    <property type="molecule type" value="Genomic_DNA"/>
</dbReference>
<evidence type="ECO:0000313" key="6">
    <source>
        <dbReference type="Proteomes" id="UP001597180"/>
    </source>
</evidence>
<evidence type="ECO:0000256" key="1">
    <source>
        <dbReference type="ARBA" id="ARBA00008416"/>
    </source>
</evidence>
<reference evidence="6" key="1">
    <citation type="journal article" date="2019" name="Int. J. Syst. Evol. Microbiol.">
        <title>The Global Catalogue of Microorganisms (GCM) 10K type strain sequencing project: providing services to taxonomists for standard genome sequencing and annotation.</title>
        <authorList>
            <consortium name="The Broad Institute Genomics Platform"/>
            <consortium name="The Broad Institute Genome Sequencing Center for Infectious Disease"/>
            <person name="Wu L."/>
            <person name="Ma J."/>
        </authorList>
    </citation>
    <scope>NUCLEOTIDE SEQUENCE [LARGE SCALE GENOMIC DNA]</scope>
    <source>
        <strain evidence="6">CCUG 53270</strain>
    </source>
</reference>
<evidence type="ECO:0000259" key="3">
    <source>
        <dbReference type="Pfam" id="PF02678"/>
    </source>
</evidence>
<feature type="domain" description="Quercetin 2,3-dioxygenase C-terminal cupin" evidence="4">
    <location>
        <begin position="146"/>
        <end position="231"/>
    </location>
</feature>
<protein>
    <submittedName>
        <fullName evidence="5">Pirin family protein</fullName>
    </submittedName>
</protein>
<dbReference type="SUPFAM" id="SSF51182">
    <property type="entry name" value="RmlC-like cupins"/>
    <property type="match status" value="1"/>
</dbReference>
<dbReference type="PANTHER" id="PTHR43212:SF3">
    <property type="entry name" value="QUERCETIN 2,3-DIOXYGENASE"/>
    <property type="match status" value="1"/>
</dbReference>
<evidence type="ECO:0000256" key="2">
    <source>
        <dbReference type="RuleBase" id="RU003457"/>
    </source>
</evidence>
<dbReference type="InterPro" id="IPR003829">
    <property type="entry name" value="Pirin_N_dom"/>
</dbReference>
<name>A0ABW3UQR5_9BACL</name>
<feature type="domain" description="Pirin N-terminal" evidence="3">
    <location>
        <begin position="12"/>
        <end position="117"/>
    </location>
</feature>
<sequence>MIQIHPADSRYSSDHGWLQSNFSFSFGDYYDPENTEFGPLCVFNDDVVAGHRGFGAHPHREMEIVSIVLRGQLQHEDSTGHKAVTGFGGIQRMTAGTGIIHSEVNPGDEEVELLQIWFTPNQRQLEPSYETTSYDPALMKNRLLPIVSDASGPHIAHIHQNLTMYLSELDPGQSITFRQKPDRRTYIFVIEGSLSINESNHLNRRDAARITHETDLSLNTEQGATLLLIDLP</sequence>
<dbReference type="PANTHER" id="PTHR43212">
    <property type="entry name" value="QUERCETIN 2,3-DIOXYGENASE"/>
    <property type="match status" value="1"/>
</dbReference>
<proteinExistence type="inferred from homology"/>